<accession>A0A1V0B411</accession>
<evidence type="ECO:0000313" key="2">
    <source>
        <dbReference type="Proteomes" id="UP000243488"/>
    </source>
</evidence>
<dbReference type="EMBL" id="CP020100">
    <property type="protein sequence ID" value="AQZ94672.1"/>
    <property type="molecule type" value="Genomic_DNA"/>
</dbReference>
<dbReference type="KEGG" id="ppha:BVH74_07880"/>
<reference evidence="1 2" key="1">
    <citation type="submission" date="2017-03" db="EMBL/GenBank/DDBJ databases">
        <title>Complete genome sequence of the novel DNRA strain Pseudomonas sp. S-6-2 isolated from Chinese polluted river sediment. Journal of Biotechnology.</title>
        <authorList>
            <person name="Li J."/>
            <person name="Xiang F."/>
            <person name="Wang L."/>
            <person name="Xi L."/>
            <person name="Liu J."/>
        </authorList>
    </citation>
    <scope>NUCLEOTIDE SEQUENCE [LARGE SCALE GENOMIC DNA]</scope>
    <source>
        <strain evidence="1 2">S-6-2</strain>
    </source>
</reference>
<evidence type="ECO:0000313" key="1">
    <source>
        <dbReference type="EMBL" id="AQZ94672.1"/>
    </source>
</evidence>
<dbReference type="Proteomes" id="UP000243488">
    <property type="component" value="Chromosome"/>
</dbReference>
<gene>
    <name evidence="1" type="ORF">BVH74_07880</name>
</gene>
<name>A0A1V0B411_9GAMM</name>
<dbReference type="AlphaFoldDB" id="A0A1V0B411"/>
<organism evidence="1 2">
    <name type="scientific">Halopseudomonas phragmitis</name>
    <dbReference type="NCBI Taxonomy" id="1931241"/>
    <lineage>
        <taxon>Bacteria</taxon>
        <taxon>Pseudomonadati</taxon>
        <taxon>Pseudomonadota</taxon>
        <taxon>Gammaproteobacteria</taxon>
        <taxon>Pseudomonadales</taxon>
        <taxon>Pseudomonadaceae</taxon>
        <taxon>Halopseudomonas</taxon>
    </lineage>
</organism>
<keyword evidence="2" id="KW-1185">Reference proteome</keyword>
<proteinExistence type="predicted"/>
<dbReference type="STRING" id="1931241.BVH74_07880"/>
<protein>
    <submittedName>
        <fullName evidence="1">Uncharacterized protein</fullName>
    </submittedName>
</protein>
<sequence length="84" mass="9438">MQAGIQQGACQFSINGQEIRLRPLESGGWLLLVGDFRTALRGVMHMDVHRAGALGLNVVHWYVPLVGLLLDCFRPLVFAMTYRR</sequence>